<dbReference type="InterPro" id="IPR011250">
    <property type="entry name" value="OMP/PagP_B-barrel"/>
</dbReference>
<sequence length="223" mass="24887">KGFADLTKDLAIFWGVTGEGEIEQIHSGLDLEVDVIFYLTPRFGISLGSGYIYGNKAKNENKVILLDQTYAYGMEMSAIPVRLGVYYYLPISSWGRFFLNGGVGYYFAKWSESIDWIASTTDQEAKGSGIGFHGGVGFEFRLVSHFALILEGLGRYVKIGGFEGKKLDFIEGTLNYYESQILGNWYPKVDVIDGLTPIGIRNLREAKVDFSGFTFRAGIKINF</sequence>
<name>X1GC53_9ZZZZ</name>
<evidence type="ECO:0000259" key="2">
    <source>
        <dbReference type="Pfam" id="PF13505"/>
    </source>
</evidence>
<dbReference type="AlphaFoldDB" id="X1GC53"/>
<reference evidence="3" key="1">
    <citation type="journal article" date="2014" name="Front. Microbiol.">
        <title>High frequency of phylogenetically diverse reductive dehalogenase-homologous genes in deep subseafloor sedimentary metagenomes.</title>
        <authorList>
            <person name="Kawai M."/>
            <person name="Futagami T."/>
            <person name="Toyoda A."/>
            <person name="Takaki Y."/>
            <person name="Nishi S."/>
            <person name="Hori S."/>
            <person name="Arai W."/>
            <person name="Tsubouchi T."/>
            <person name="Morono Y."/>
            <person name="Uchiyama I."/>
            <person name="Ito T."/>
            <person name="Fujiyama A."/>
            <person name="Inagaki F."/>
            <person name="Takami H."/>
        </authorList>
    </citation>
    <scope>NUCLEOTIDE SEQUENCE</scope>
    <source>
        <strain evidence="3">Expedition CK06-06</strain>
    </source>
</reference>
<dbReference type="EMBL" id="BARU01018296">
    <property type="protein sequence ID" value="GAH54807.1"/>
    <property type="molecule type" value="Genomic_DNA"/>
</dbReference>
<gene>
    <name evidence="3" type="ORF">S03H2_30256</name>
</gene>
<evidence type="ECO:0000256" key="1">
    <source>
        <dbReference type="ARBA" id="ARBA00022729"/>
    </source>
</evidence>
<feature type="domain" description="Outer membrane protein beta-barrel" evidence="2">
    <location>
        <begin position="28"/>
        <end position="152"/>
    </location>
</feature>
<comment type="caution">
    <text evidence="3">The sequence shown here is derived from an EMBL/GenBank/DDBJ whole genome shotgun (WGS) entry which is preliminary data.</text>
</comment>
<evidence type="ECO:0000313" key="3">
    <source>
        <dbReference type="EMBL" id="GAH54807.1"/>
    </source>
</evidence>
<dbReference type="Gene3D" id="2.40.160.20">
    <property type="match status" value="1"/>
</dbReference>
<accession>X1GC53</accession>
<dbReference type="SUPFAM" id="SSF56925">
    <property type="entry name" value="OMPA-like"/>
    <property type="match status" value="1"/>
</dbReference>
<dbReference type="InterPro" id="IPR027385">
    <property type="entry name" value="Beta-barrel_OMP"/>
</dbReference>
<organism evidence="3">
    <name type="scientific">marine sediment metagenome</name>
    <dbReference type="NCBI Taxonomy" id="412755"/>
    <lineage>
        <taxon>unclassified sequences</taxon>
        <taxon>metagenomes</taxon>
        <taxon>ecological metagenomes</taxon>
    </lineage>
</organism>
<proteinExistence type="predicted"/>
<feature type="non-terminal residue" evidence="3">
    <location>
        <position position="1"/>
    </location>
</feature>
<protein>
    <recommendedName>
        <fullName evidence="2">Outer membrane protein beta-barrel domain-containing protein</fullName>
    </recommendedName>
</protein>
<keyword evidence="1" id="KW-0732">Signal</keyword>
<dbReference type="Pfam" id="PF13505">
    <property type="entry name" value="OMP_b-brl"/>
    <property type="match status" value="1"/>
</dbReference>